<evidence type="ECO:0000256" key="1">
    <source>
        <dbReference type="ARBA" id="ARBA00004141"/>
    </source>
</evidence>
<evidence type="ECO:0000256" key="6">
    <source>
        <dbReference type="ARBA" id="ARBA00022984"/>
    </source>
</evidence>
<feature type="transmembrane region" description="Helical" evidence="17">
    <location>
        <begin position="52"/>
        <end position="71"/>
    </location>
</feature>
<comment type="similarity">
    <text evidence="11">Belongs to the SEDS family. FtsW subfamily.</text>
</comment>
<dbReference type="EMBL" id="JARMAB010000021">
    <property type="protein sequence ID" value="MED1204217.1"/>
    <property type="molecule type" value="Genomic_DNA"/>
</dbReference>
<comment type="function">
    <text evidence="16">Peptidoglycan polymerase that is essential for cell division.</text>
</comment>
<dbReference type="PROSITE" id="PS00428">
    <property type="entry name" value="FTSW_RODA_SPOVE"/>
    <property type="match status" value="1"/>
</dbReference>
<reference evidence="18 19" key="1">
    <citation type="submission" date="2023-03" db="EMBL/GenBank/DDBJ databases">
        <title>Bacillus Genome Sequencing.</title>
        <authorList>
            <person name="Dunlap C."/>
        </authorList>
    </citation>
    <scope>NUCLEOTIDE SEQUENCE [LARGE SCALE GENOMIC DNA]</scope>
    <source>
        <strain evidence="18 19">B-23453</strain>
    </source>
</reference>
<feature type="transmembrane region" description="Helical" evidence="17">
    <location>
        <begin position="313"/>
        <end position="332"/>
    </location>
</feature>
<keyword evidence="4 17" id="KW-0812">Transmembrane</keyword>
<dbReference type="EC" id="2.4.99.28" evidence="14"/>
<keyword evidence="8 17" id="KW-0472">Membrane</keyword>
<keyword evidence="6" id="KW-0573">Peptidoglycan synthesis</keyword>
<feature type="transmembrane region" description="Helical" evidence="17">
    <location>
        <begin position="193"/>
        <end position="211"/>
    </location>
</feature>
<evidence type="ECO:0000313" key="18">
    <source>
        <dbReference type="EMBL" id="MED1204217.1"/>
    </source>
</evidence>
<keyword evidence="5" id="KW-0133">Cell shape</keyword>
<evidence type="ECO:0000256" key="8">
    <source>
        <dbReference type="ARBA" id="ARBA00023136"/>
    </source>
</evidence>
<keyword evidence="2" id="KW-0328">Glycosyltransferase</keyword>
<dbReference type="Proteomes" id="UP001341444">
    <property type="component" value="Unassembled WGS sequence"/>
</dbReference>
<feature type="transmembrane region" description="Helical" evidence="17">
    <location>
        <begin position="352"/>
        <end position="374"/>
    </location>
</feature>
<evidence type="ECO:0000256" key="7">
    <source>
        <dbReference type="ARBA" id="ARBA00022989"/>
    </source>
</evidence>
<evidence type="ECO:0000256" key="10">
    <source>
        <dbReference type="ARBA" id="ARBA00033270"/>
    </source>
</evidence>
<keyword evidence="7 17" id="KW-1133">Transmembrane helix</keyword>
<accession>A0ABU6MIJ6</accession>
<gene>
    <name evidence="18" type="ORF">P4T90_14310</name>
</gene>
<evidence type="ECO:0000256" key="15">
    <source>
        <dbReference type="ARBA" id="ARBA00049902"/>
    </source>
</evidence>
<feature type="transmembrane region" description="Helical" evidence="17">
    <location>
        <begin position="150"/>
        <end position="181"/>
    </location>
</feature>
<evidence type="ECO:0000256" key="5">
    <source>
        <dbReference type="ARBA" id="ARBA00022960"/>
    </source>
</evidence>
<evidence type="ECO:0000313" key="19">
    <source>
        <dbReference type="Proteomes" id="UP001341444"/>
    </source>
</evidence>
<dbReference type="InterPro" id="IPR001182">
    <property type="entry name" value="FtsW/RodA"/>
</dbReference>
<comment type="subcellular location">
    <subcellularLocation>
        <location evidence="1">Membrane</location>
        <topology evidence="1">Multi-pass membrane protein</topology>
    </subcellularLocation>
</comment>
<evidence type="ECO:0000256" key="9">
    <source>
        <dbReference type="ARBA" id="ARBA00032370"/>
    </source>
</evidence>
<keyword evidence="3" id="KW-0808">Transferase</keyword>
<dbReference type="PANTHER" id="PTHR30474:SF2">
    <property type="entry name" value="PEPTIDOGLYCAN GLYCOSYLTRANSFERASE FTSW-RELATED"/>
    <property type="match status" value="1"/>
</dbReference>
<feature type="transmembrane region" description="Helical" evidence="17">
    <location>
        <begin position="78"/>
        <end position="99"/>
    </location>
</feature>
<evidence type="ECO:0000256" key="2">
    <source>
        <dbReference type="ARBA" id="ARBA00022676"/>
    </source>
</evidence>
<protein>
    <recommendedName>
        <fullName evidence="12">Probable peptidoglycan glycosyltransferase FtsW</fullName>
        <ecNumber evidence="14">2.4.99.28</ecNumber>
    </recommendedName>
    <alternativeName>
        <fullName evidence="13">Cell division protein FtsW</fullName>
    </alternativeName>
    <alternativeName>
        <fullName evidence="10">Cell wall polymerase</fullName>
    </alternativeName>
    <alternativeName>
        <fullName evidence="9">Peptidoglycan polymerase</fullName>
    </alternativeName>
</protein>
<evidence type="ECO:0000256" key="17">
    <source>
        <dbReference type="SAM" id="Phobius"/>
    </source>
</evidence>
<keyword evidence="19" id="KW-1185">Reference proteome</keyword>
<dbReference type="PANTHER" id="PTHR30474">
    <property type="entry name" value="CELL CYCLE PROTEIN"/>
    <property type="match status" value="1"/>
</dbReference>
<organism evidence="18 19">
    <name type="scientific">Heyndrickxia acidicola</name>
    <dbReference type="NCBI Taxonomy" id="209389"/>
    <lineage>
        <taxon>Bacteria</taxon>
        <taxon>Bacillati</taxon>
        <taxon>Bacillota</taxon>
        <taxon>Bacilli</taxon>
        <taxon>Bacillales</taxon>
        <taxon>Bacillaceae</taxon>
        <taxon>Heyndrickxia</taxon>
    </lineage>
</organism>
<comment type="caution">
    <text evidence="18">The sequence shown here is derived from an EMBL/GenBank/DDBJ whole genome shotgun (WGS) entry which is preliminary data.</text>
</comment>
<evidence type="ECO:0000256" key="14">
    <source>
        <dbReference type="ARBA" id="ARBA00044770"/>
    </source>
</evidence>
<dbReference type="Pfam" id="PF01098">
    <property type="entry name" value="FTSW_RODA_SPOVE"/>
    <property type="match status" value="1"/>
</dbReference>
<proteinExistence type="inferred from homology"/>
<evidence type="ECO:0000256" key="11">
    <source>
        <dbReference type="ARBA" id="ARBA00038053"/>
    </source>
</evidence>
<evidence type="ECO:0000256" key="13">
    <source>
        <dbReference type="ARBA" id="ARBA00041418"/>
    </source>
</evidence>
<feature type="transmembrane region" description="Helical" evidence="17">
    <location>
        <begin position="12"/>
        <end position="32"/>
    </location>
</feature>
<comment type="catalytic activity">
    <reaction evidence="15">
        <text>[GlcNAc-(1-&gt;4)-Mur2Ac(oyl-L-Ala-gamma-D-Glu-L-Lys-D-Ala-D-Ala)](n)-di-trans,octa-cis-undecaprenyl diphosphate + beta-D-GlcNAc-(1-&gt;4)-Mur2Ac(oyl-L-Ala-gamma-D-Glu-L-Lys-D-Ala-D-Ala)-di-trans,octa-cis-undecaprenyl diphosphate = [GlcNAc-(1-&gt;4)-Mur2Ac(oyl-L-Ala-gamma-D-Glu-L-Lys-D-Ala-D-Ala)](n+1)-di-trans,octa-cis-undecaprenyl diphosphate + di-trans,octa-cis-undecaprenyl diphosphate + H(+)</text>
        <dbReference type="Rhea" id="RHEA:23708"/>
        <dbReference type="Rhea" id="RHEA-COMP:9602"/>
        <dbReference type="Rhea" id="RHEA-COMP:9603"/>
        <dbReference type="ChEBI" id="CHEBI:15378"/>
        <dbReference type="ChEBI" id="CHEBI:58405"/>
        <dbReference type="ChEBI" id="CHEBI:60033"/>
        <dbReference type="ChEBI" id="CHEBI:78435"/>
        <dbReference type="EC" id="2.4.99.28"/>
    </reaction>
</comment>
<name>A0ABU6MIJ6_9BACI</name>
<feature type="transmembrane region" description="Helical" evidence="17">
    <location>
        <begin position="275"/>
        <end position="301"/>
    </location>
</feature>
<evidence type="ECO:0000256" key="4">
    <source>
        <dbReference type="ARBA" id="ARBA00022692"/>
    </source>
</evidence>
<evidence type="ECO:0000256" key="12">
    <source>
        <dbReference type="ARBA" id="ARBA00041185"/>
    </source>
</evidence>
<dbReference type="RefSeq" id="WP_066264876.1">
    <property type="nucleotide sequence ID" value="NZ_JARMAB010000021.1"/>
</dbReference>
<evidence type="ECO:0000256" key="16">
    <source>
        <dbReference type="ARBA" id="ARBA00049966"/>
    </source>
</evidence>
<evidence type="ECO:0000256" key="3">
    <source>
        <dbReference type="ARBA" id="ARBA00022679"/>
    </source>
</evidence>
<sequence length="403" mass="44301">MFKKIIRSFDYSIIVVYILLCLFGLVMIYSASMVTAVERYGYSSTHFYYRQLIFIGISFIFFLGAAFFPYKAYKGNKVLGFIMVASLFGLFALFIFGHISGGANSWLHIGPLSIEPGEFVKLSVIIYMAAVYSKKIGYIDNINSGVAPPLIYLIAVFFLILIQPDMGTALIVLAIGSVIILCSGMKLKTILKLASLVLILVLLFVPVLLIAKHNVLSGYQMARFTGFLHPFSTEGKEGYQLVNSFLAIGSGGIKGQGLGQSIQKLGYLPEPQTDFILAVIAEELGVFGVGFVIFGIAYLVLRGIYIGIKCRDPFGTLLAIGVSSWLAIQTFINIGGLTGMMPITGVPLPFISYGGSSLMVLSIALGILVNISMFTKYEERYKNKQDLPDSVTERRNYKNFNLH</sequence>
<dbReference type="InterPro" id="IPR018365">
    <property type="entry name" value="Cell_cycle_FtsW-rel_CS"/>
</dbReference>